<dbReference type="KEGG" id="tau:Tola_3033"/>
<dbReference type="Pfam" id="PF05488">
    <property type="entry name" value="PAAR_motif"/>
    <property type="match status" value="1"/>
</dbReference>
<proteinExistence type="predicted"/>
<dbReference type="RefSeq" id="WP_015880071.1">
    <property type="nucleotide sequence ID" value="NC_012691.1"/>
</dbReference>
<reference evidence="2" key="1">
    <citation type="submission" date="2009-05" db="EMBL/GenBank/DDBJ databases">
        <title>Complete sequence of Tolumonas auensis DSM 9187.</title>
        <authorList>
            <consortium name="US DOE Joint Genome Institute"/>
            <person name="Lucas S."/>
            <person name="Copeland A."/>
            <person name="Lapidus A."/>
            <person name="Glavina del Rio T."/>
            <person name="Tice H."/>
            <person name="Bruce D."/>
            <person name="Goodwin L."/>
            <person name="Pitluck S."/>
            <person name="Chertkov O."/>
            <person name="Brettin T."/>
            <person name="Detter J.C."/>
            <person name="Han C."/>
            <person name="Larimer F."/>
            <person name="Land M."/>
            <person name="Hauser L."/>
            <person name="Kyrpides N."/>
            <person name="Mikhailova N."/>
            <person name="Spring S."/>
            <person name="Beller H."/>
        </authorList>
    </citation>
    <scope>NUCLEOTIDE SEQUENCE [LARGE SCALE GENOMIC DNA]</scope>
    <source>
        <strain evidence="2">DSM 9187 / TA4</strain>
    </source>
</reference>
<dbReference type="CDD" id="cd14743">
    <property type="entry name" value="PAAR_CT_1"/>
    <property type="match status" value="1"/>
</dbReference>
<protein>
    <submittedName>
        <fullName evidence="1">PAAR repeat-containing protein</fullName>
    </submittedName>
</protein>
<keyword evidence="2" id="KW-1185">Reference proteome</keyword>
<dbReference type="eggNOG" id="COG4104">
    <property type="taxonomic scope" value="Bacteria"/>
</dbReference>
<dbReference type="STRING" id="595494.Tola_3033"/>
<dbReference type="Proteomes" id="UP000009073">
    <property type="component" value="Chromosome"/>
</dbReference>
<sequence>MPLVARASDSHACPQKGHSVNTISSGSDDVFINGLPVAREGDSTSCGATIVTGSSTVFINGKPAALFGAATSHGGVIISGSGNVLIGDSYSPDFSSVESFNSYNQHFQFVDANGKPVSVFTYLIETPEGMVSGDVCEFGKTQLVHTSTESDISLKRVVQHTVGIRE</sequence>
<reference evidence="1 2" key="2">
    <citation type="journal article" date="2011" name="Stand. Genomic Sci.">
        <title>Complete genome sequence of Tolumonas auensis type strain (TA 4).</title>
        <authorList>
            <person name="Chertkov O."/>
            <person name="Copeland A."/>
            <person name="Lucas S."/>
            <person name="Lapidus A."/>
            <person name="Berry K.W."/>
            <person name="Detter J.C."/>
            <person name="Del Rio T.G."/>
            <person name="Hammon N."/>
            <person name="Dalin E."/>
            <person name="Tice H."/>
            <person name="Pitluck S."/>
            <person name="Richardson P."/>
            <person name="Bruce D."/>
            <person name="Goodwin L."/>
            <person name="Han C."/>
            <person name="Tapia R."/>
            <person name="Saunders E."/>
            <person name="Schmutz J."/>
            <person name="Brettin T."/>
            <person name="Larimer F."/>
            <person name="Land M."/>
            <person name="Hauser L."/>
            <person name="Spring S."/>
            <person name="Rohde M."/>
            <person name="Kyrpides N.C."/>
            <person name="Ivanova N."/>
            <person name="Goker M."/>
            <person name="Beller H.R."/>
            <person name="Klenk H.P."/>
            <person name="Woyke T."/>
        </authorList>
    </citation>
    <scope>NUCLEOTIDE SEQUENCE [LARGE SCALE GENOMIC DNA]</scope>
    <source>
        <strain evidence="2">DSM 9187 / TA4</strain>
    </source>
</reference>
<dbReference type="AlphaFoldDB" id="C4LD91"/>
<dbReference type="Gene3D" id="2.60.200.60">
    <property type="match status" value="2"/>
</dbReference>
<evidence type="ECO:0000313" key="2">
    <source>
        <dbReference type="Proteomes" id="UP000009073"/>
    </source>
</evidence>
<dbReference type="InterPro" id="IPR008727">
    <property type="entry name" value="PAAR_motif"/>
</dbReference>
<evidence type="ECO:0000313" key="1">
    <source>
        <dbReference type="EMBL" id="ACQ94622.1"/>
    </source>
</evidence>
<dbReference type="OrthoDB" id="197187at2"/>
<organism evidence="1 2">
    <name type="scientific">Tolumonas auensis (strain DSM 9187 / NBRC 110442 / TA 4)</name>
    <dbReference type="NCBI Taxonomy" id="595494"/>
    <lineage>
        <taxon>Bacteria</taxon>
        <taxon>Pseudomonadati</taxon>
        <taxon>Pseudomonadota</taxon>
        <taxon>Gammaproteobacteria</taxon>
        <taxon>Aeromonadales</taxon>
        <taxon>Aeromonadaceae</taxon>
        <taxon>Tolumonas</taxon>
    </lineage>
</organism>
<gene>
    <name evidence="1" type="ordered locus">Tola_3033</name>
</gene>
<dbReference type="HOGENOM" id="CLU_113188_0_0_6"/>
<accession>C4LD91</accession>
<name>C4LD91_TOLAT</name>
<dbReference type="EMBL" id="CP001616">
    <property type="protein sequence ID" value="ACQ94622.1"/>
    <property type="molecule type" value="Genomic_DNA"/>
</dbReference>